<comment type="subunit">
    <text evidence="4">The complex is composed of two ATP-binding proteins (PstB), two transmembrane proteins (PstC and PstA) and a solute-binding protein (PstS).</text>
</comment>
<feature type="domain" description="PBP" evidence="10">
    <location>
        <begin position="28"/>
        <end position="153"/>
    </location>
</feature>
<evidence type="ECO:0000256" key="1">
    <source>
        <dbReference type="ARBA" id="ARBA00002841"/>
    </source>
</evidence>
<evidence type="ECO:0000256" key="4">
    <source>
        <dbReference type="ARBA" id="ARBA00011529"/>
    </source>
</evidence>
<feature type="chain" id="PRO_5038864668" evidence="9">
    <location>
        <begin position="21"/>
        <end position="291"/>
    </location>
</feature>
<keyword evidence="5" id="KW-0813">Transport</keyword>
<comment type="similarity">
    <text evidence="3">Belongs to the PstS family.</text>
</comment>
<dbReference type="PANTHER" id="PTHR30570">
    <property type="entry name" value="PERIPLASMIC PHOSPHATE BINDING COMPONENT OF PHOSPHATE ABC TRANSPORTER"/>
    <property type="match status" value="1"/>
</dbReference>
<comment type="subcellular location">
    <subcellularLocation>
        <location evidence="2">Cell membrane</location>
        <topology evidence="2">Lipid-anchor</topology>
    </subcellularLocation>
</comment>
<evidence type="ECO:0000256" key="6">
    <source>
        <dbReference type="ARBA" id="ARBA00022729"/>
    </source>
</evidence>
<feature type="domain" description="PBP" evidence="10">
    <location>
        <begin position="175"/>
        <end position="288"/>
    </location>
</feature>
<dbReference type="GO" id="GO:0005886">
    <property type="term" value="C:plasma membrane"/>
    <property type="evidence" value="ECO:0007669"/>
    <property type="project" value="UniProtKB-SubCell"/>
</dbReference>
<dbReference type="InterPro" id="IPR050811">
    <property type="entry name" value="Phosphate_ABC_transporter"/>
</dbReference>
<sequence>MKKWKMLMLLAFVGVGVVLTACSKSNSSESKQISVVSREEGSGTRGAFIDLFGLEEKNSSGDTVDLTTTSAIVTNSTSVTLTTVAGDDLAIGYASLGSLNENDSVKVLKIDGTKASVETIKDGSYKISRPFNIVTKEDISKAAKDFINFILSSDGQAIVEENGYIPLDNVDTYQASVTSGKVVISGSSSVTPVMEKLKEAYTKVNSGVTIEIQQSDSSTGITDTIDGTSDIGMASRELEDSEIAQGVNSTVIAMDGIAVIVNKNNTIDNLTSEQVKSIFSGEITTWKELSD</sequence>
<keyword evidence="8" id="KW-0449">Lipoprotein</keyword>
<name>A0A928A4K0_9STRE</name>
<evidence type="ECO:0000259" key="10">
    <source>
        <dbReference type="Pfam" id="PF12849"/>
    </source>
</evidence>
<keyword evidence="6 9" id="KW-0732">Signal</keyword>
<dbReference type="AlphaFoldDB" id="A0A928A4K0"/>
<comment type="function">
    <text evidence="1">Part of the ABC transporter complex PstSACB involved in phosphate import.</text>
</comment>
<dbReference type="SUPFAM" id="SSF53850">
    <property type="entry name" value="Periplasmic binding protein-like II"/>
    <property type="match status" value="2"/>
</dbReference>
<feature type="signal peptide" evidence="9">
    <location>
        <begin position="1"/>
        <end position="20"/>
    </location>
</feature>
<keyword evidence="7" id="KW-0564">Palmitate</keyword>
<evidence type="ECO:0000256" key="2">
    <source>
        <dbReference type="ARBA" id="ARBA00004193"/>
    </source>
</evidence>
<dbReference type="Gene3D" id="3.40.190.10">
    <property type="entry name" value="Periplasmic binding protein-like II"/>
    <property type="match status" value="2"/>
</dbReference>
<dbReference type="PANTHER" id="PTHR30570:SF1">
    <property type="entry name" value="PHOSPHATE-BINDING PROTEIN PSTS"/>
    <property type="match status" value="1"/>
</dbReference>
<dbReference type="EMBL" id="SVAF01000020">
    <property type="protein sequence ID" value="MBE6165136.1"/>
    <property type="molecule type" value="Genomic_DNA"/>
</dbReference>
<dbReference type="GO" id="GO:0006817">
    <property type="term" value="P:phosphate ion transport"/>
    <property type="evidence" value="ECO:0007669"/>
    <property type="project" value="UniProtKB-KW"/>
</dbReference>
<gene>
    <name evidence="11" type="ORF">E7156_07550</name>
</gene>
<proteinExistence type="inferred from homology"/>
<keyword evidence="5" id="KW-0592">Phosphate transport</keyword>
<dbReference type="PROSITE" id="PS51257">
    <property type="entry name" value="PROKAR_LIPOPROTEIN"/>
    <property type="match status" value="1"/>
</dbReference>
<evidence type="ECO:0000256" key="8">
    <source>
        <dbReference type="ARBA" id="ARBA00023288"/>
    </source>
</evidence>
<comment type="caution">
    <text evidence="11">The sequence shown here is derived from an EMBL/GenBank/DDBJ whole genome shotgun (WGS) entry which is preliminary data.</text>
</comment>
<evidence type="ECO:0000256" key="7">
    <source>
        <dbReference type="ARBA" id="ARBA00023139"/>
    </source>
</evidence>
<protein>
    <submittedName>
        <fullName evidence="11">Extracellular solute-binding protein</fullName>
    </submittedName>
</protein>
<evidence type="ECO:0000313" key="12">
    <source>
        <dbReference type="Proteomes" id="UP000700800"/>
    </source>
</evidence>
<dbReference type="InterPro" id="IPR024370">
    <property type="entry name" value="PBP_domain"/>
</dbReference>
<evidence type="ECO:0000313" key="11">
    <source>
        <dbReference type="EMBL" id="MBE6165136.1"/>
    </source>
</evidence>
<organism evidence="11 12">
    <name type="scientific">Streptococcus gallolyticus</name>
    <dbReference type="NCBI Taxonomy" id="315405"/>
    <lineage>
        <taxon>Bacteria</taxon>
        <taxon>Bacillati</taxon>
        <taxon>Bacillota</taxon>
        <taxon>Bacilli</taxon>
        <taxon>Lactobacillales</taxon>
        <taxon>Streptococcaceae</taxon>
        <taxon>Streptococcus</taxon>
    </lineage>
</organism>
<evidence type="ECO:0000256" key="3">
    <source>
        <dbReference type="ARBA" id="ARBA00008725"/>
    </source>
</evidence>
<dbReference type="Proteomes" id="UP000700800">
    <property type="component" value="Unassembled WGS sequence"/>
</dbReference>
<reference evidence="11" key="1">
    <citation type="submission" date="2019-04" db="EMBL/GenBank/DDBJ databases">
        <title>Evolution of Biomass-Degrading Anaerobic Consortia Revealed by Metagenomics.</title>
        <authorList>
            <person name="Peng X."/>
        </authorList>
    </citation>
    <scope>NUCLEOTIDE SEQUENCE</scope>
    <source>
        <strain evidence="11">SIG195</strain>
    </source>
</reference>
<dbReference type="Pfam" id="PF12849">
    <property type="entry name" value="PBP_like_2"/>
    <property type="match status" value="2"/>
</dbReference>
<evidence type="ECO:0000256" key="5">
    <source>
        <dbReference type="ARBA" id="ARBA00022592"/>
    </source>
</evidence>
<accession>A0A928A4K0</accession>
<evidence type="ECO:0000256" key="9">
    <source>
        <dbReference type="SAM" id="SignalP"/>
    </source>
</evidence>